<dbReference type="Gene3D" id="3.40.430.10">
    <property type="entry name" value="Dihydrofolate Reductase, subunit A"/>
    <property type="match status" value="1"/>
</dbReference>
<dbReference type="PROSITE" id="PS51330">
    <property type="entry name" value="DHFR_2"/>
    <property type="match status" value="1"/>
</dbReference>
<dbReference type="GO" id="GO:0070401">
    <property type="term" value="F:NADP+ binding"/>
    <property type="evidence" value="ECO:0007669"/>
    <property type="project" value="UniProtKB-ARBA"/>
</dbReference>
<protein>
    <recommendedName>
        <fullName evidence="3 8">Dihydrofolate reductase</fullName>
        <ecNumber evidence="3 8">1.5.1.3</ecNumber>
    </recommendedName>
</protein>
<evidence type="ECO:0000256" key="6">
    <source>
        <dbReference type="ARBA" id="ARBA00023002"/>
    </source>
</evidence>
<reference evidence="12" key="1">
    <citation type="submission" date="2016-12" db="EMBL/GenBank/DDBJ databases">
        <authorList>
            <person name="Rodrigo-Torres L."/>
            <person name="Arahal R.D."/>
            <person name="Lucena T."/>
        </authorList>
    </citation>
    <scope>NUCLEOTIDE SEQUENCE [LARGE SCALE GENOMIC DNA]</scope>
</reference>
<comment type="catalytic activity">
    <reaction evidence="8">
        <text>(6S)-5,6,7,8-tetrahydrofolate + NADP(+) = 7,8-dihydrofolate + NADPH + H(+)</text>
        <dbReference type="Rhea" id="RHEA:15009"/>
        <dbReference type="ChEBI" id="CHEBI:15378"/>
        <dbReference type="ChEBI" id="CHEBI:57451"/>
        <dbReference type="ChEBI" id="CHEBI:57453"/>
        <dbReference type="ChEBI" id="CHEBI:57783"/>
        <dbReference type="ChEBI" id="CHEBI:58349"/>
        <dbReference type="EC" id="1.5.1.3"/>
    </reaction>
</comment>
<dbReference type="InterPro" id="IPR001796">
    <property type="entry name" value="DHFR_dom"/>
</dbReference>
<dbReference type="PANTHER" id="PTHR48069">
    <property type="entry name" value="DIHYDROFOLATE REDUCTASE"/>
    <property type="match status" value="1"/>
</dbReference>
<evidence type="ECO:0000256" key="7">
    <source>
        <dbReference type="ARBA" id="ARBA00025067"/>
    </source>
</evidence>
<keyword evidence="6 8" id="KW-0560">Oxidoreductase</keyword>
<dbReference type="GO" id="GO:0046452">
    <property type="term" value="P:dihydrofolate metabolic process"/>
    <property type="evidence" value="ECO:0007669"/>
    <property type="project" value="TreeGrafter"/>
</dbReference>
<keyword evidence="4 8" id="KW-0554">One-carbon metabolism</keyword>
<dbReference type="GO" id="GO:0004146">
    <property type="term" value="F:dihydrofolate reductase activity"/>
    <property type="evidence" value="ECO:0007669"/>
    <property type="project" value="UniProtKB-EC"/>
</dbReference>
<dbReference type="RefSeq" id="WP_073580819.1">
    <property type="nucleotide sequence ID" value="NZ_AP024897.1"/>
</dbReference>
<evidence type="ECO:0000256" key="3">
    <source>
        <dbReference type="ARBA" id="ARBA00012856"/>
    </source>
</evidence>
<dbReference type="PROSITE" id="PS00075">
    <property type="entry name" value="DHFR_1"/>
    <property type="match status" value="1"/>
</dbReference>
<dbReference type="PRINTS" id="PR00070">
    <property type="entry name" value="DHFR"/>
</dbReference>
<dbReference type="Proteomes" id="UP000184600">
    <property type="component" value="Unassembled WGS sequence"/>
</dbReference>
<feature type="domain" description="DHFR" evidence="10">
    <location>
        <begin position="2"/>
        <end position="159"/>
    </location>
</feature>
<dbReference type="CDD" id="cd00209">
    <property type="entry name" value="DHFR"/>
    <property type="match status" value="1"/>
</dbReference>
<comment type="function">
    <text evidence="7 8">Key enzyme in folate metabolism. Catalyzes an essential reaction for de novo glycine and purine synthesis, and for DNA precursor synthesis.</text>
</comment>
<dbReference type="FunFam" id="3.40.430.10:FF:000001">
    <property type="entry name" value="Dihydrofolate reductase"/>
    <property type="match status" value="1"/>
</dbReference>
<comment type="pathway">
    <text evidence="1 8">Cofactor biosynthesis; tetrahydrofolate biosynthesis; 5,6,7,8-tetrahydrofolate from 7,8-dihydrofolate: step 1/1.</text>
</comment>
<gene>
    <name evidence="11" type="primary">dhfrIII</name>
    <name evidence="11" type="ORF">VQ7734_01361</name>
</gene>
<dbReference type="InterPro" id="IPR017925">
    <property type="entry name" value="DHFR_CS"/>
</dbReference>
<dbReference type="InterPro" id="IPR012259">
    <property type="entry name" value="DHFR"/>
</dbReference>
<dbReference type="STRING" id="1117707.VQ7734_01361"/>
<dbReference type="UniPathway" id="UPA00077">
    <property type="reaction ID" value="UER00158"/>
</dbReference>
<evidence type="ECO:0000259" key="10">
    <source>
        <dbReference type="PROSITE" id="PS51330"/>
    </source>
</evidence>
<dbReference type="NCBIfam" id="NF008037">
    <property type="entry name" value="PRK10769.1"/>
    <property type="match status" value="1"/>
</dbReference>
<dbReference type="GO" id="GO:0046655">
    <property type="term" value="P:folic acid metabolic process"/>
    <property type="evidence" value="ECO:0007669"/>
    <property type="project" value="TreeGrafter"/>
</dbReference>
<evidence type="ECO:0000313" key="11">
    <source>
        <dbReference type="EMBL" id="SHO55624.1"/>
    </source>
</evidence>
<accession>A0A1M7YSM4</accession>
<dbReference type="GO" id="GO:0006730">
    <property type="term" value="P:one-carbon metabolic process"/>
    <property type="evidence" value="ECO:0007669"/>
    <property type="project" value="UniProtKB-KW"/>
</dbReference>
<dbReference type="Pfam" id="PF00186">
    <property type="entry name" value="DHFR_1"/>
    <property type="match status" value="1"/>
</dbReference>
<dbReference type="AlphaFoldDB" id="A0A1M7YSM4"/>
<evidence type="ECO:0000256" key="4">
    <source>
        <dbReference type="ARBA" id="ARBA00022563"/>
    </source>
</evidence>
<dbReference type="GO" id="GO:0005829">
    <property type="term" value="C:cytosol"/>
    <property type="evidence" value="ECO:0007669"/>
    <property type="project" value="TreeGrafter"/>
</dbReference>
<evidence type="ECO:0000256" key="2">
    <source>
        <dbReference type="ARBA" id="ARBA00009539"/>
    </source>
</evidence>
<evidence type="ECO:0000256" key="5">
    <source>
        <dbReference type="ARBA" id="ARBA00022857"/>
    </source>
</evidence>
<evidence type="ECO:0000256" key="8">
    <source>
        <dbReference type="PIRNR" id="PIRNR000194"/>
    </source>
</evidence>
<evidence type="ECO:0000313" key="12">
    <source>
        <dbReference type="Proteomes" id="UP000184600"/>
    </source>
</evidence>
<dbReference type="PIRSF" id="PIRSF000194">
    <property type="entry name" value="DHFR"/>
    <property type="match status" value="1"/>
</dbReference>
<proteinExistence type="inferred from homology"/>
<organism evidence="11 12">
    <name type="scientific">Vibrio quintilis</name>
    <dbReference type="NCBI Taxonomy" id="1117707"/>
    <lineage>
        <taxon>Bacteria</taxon>
        <taxon>Pseudomonadati</taxon>
        <taxon>Pseudomonadota</taxon>
        <taxon>Gammaproteobacteria</taxon>
        <taxon>Vibrionales</taxon>
        <taxon>Vibrionaceae</taxon>
        <taxon>Vibrio</taxon>
    </lineage>
</organism>
<keyword evidence="5 8" id="KW-0521">NADP</keyword>
<name>A0A1M7YSM4_9VIBR</name>
<dbReference type="PANTHER" id="PTHR48069:SF3">
    <property type="entry name" value="DIHYDROFOLATE REDUCTASE"/>
    <property type="match status" value="1"/>
</dbReference>
<sequence length="160" mass="18011">MIVSMIAAMANNRVIGKENQMPWHLPADFAWFKECTMGKPVIMGRKTFESIGRPLPGRRNIVISRNAGFVSDGIEVTDSLEQAFSLVQDQEEVMIIGGGSLYRMALSQASKLYLTYIHADIEGDTVFPETGDGWAETYRQEYTKDARNAYDMSFTIQVKE</sequence>
<dbReference type="EC" id="1.5.1.3" evidence="3 8"/>
<dbReference type="OrthoDB" id="9804315at2"/>
<dbReference type="EMBL" id="FRFG01000016">
    <property type="protein sequence ID" value="SHO55624.1"/>
    <property type="molecule type" value="Genomic_DNA"/>
</dbReference>
<evidence type="ECO:0000256" key="1">
    <source>
        <dbReference type="ARBA" id="ARBA00004903"/>
    </source>
</evidence>
<dbReference type="GO" id="GO:0046654">
    <property type="term" value="P:tetrahydrofolate biosynthetic process"/>
    <property type="evidence" value="ECO:0007669"/>
    <property type="project" value="UniProtKB-UniPathway"/>
</dbReference>
<dbReference type="InterPro" id="IPR024072">
    <property type="entry name" value="DHFR-like_dom_sf"/>
</dbReference>
<evidence type="ECO:0000256" key="9">
    <source>
        <dbReference type="RuleBase" id="RU004474"/>
    </source>
</evidence>
<keyword evidence="12" id="KW-1185">Reference proteome</keyword>
<comment type="similarity">
    <text evidence="2 8 9">Belongs to the dihydrofolate reductase family.</text>
</comment>
<dbReference type="SUPFAM" id="SSF53597">
    <property type="entry name" value="Dihydrofolate reductase-like"/>
    <property type="match status" value="1"/>
</dbReference>